<evidence type="ECO:0000313" key="2">
    <source>
        <dbReference type="EMBL" id="MCQ1537672.1"/>
    </source>
</evidence>
<sequence>MEGLIAAAICLIIALYGAIRTVLERNTLLRLPFVNVMNFGIAGLIVFILPHPLTLVAAAAYFVGSTLEANAIASAYARRKPK</sequence>
<keyword evidence="3" id="KW-1185">Reference proteome</keyword>
<dbReference type="AlphaFoldDB" id="A0ABD4TFA1"/>
<gene>
    <name evidence="2" type="ORF">FTO68_01525</name>
</gene>
<comment type="caution">
    <text evidence="2">The sequence shown here is derived from an EMBL/GenBank/DDBJ whole genome shotgun (WGS) entry which is preliminary data.</text>
</comment>
<dbReference type="RefSeq" id="WP_255331580.1">
    <property type="nucleotide sequence ID" value="NZ_VOTZ01000002.1"/>
</dbReference>
<keyword evidence="1" id="KW-0812">Transmembrane</keyword>
<accession>A0ABD4TFA1</accession>
<dbReference type="Pfam" id="PF09882">
    <property type="entry name" value="EhaC"/>
    <property type="match status" value="1"/>
</dbReference>
<dbReference type="InterPro" id="IPR019214">
    <property type="entry name" value="EhaC-like"/>
</dbReference>
<proteinExistence type="predicted"/>
<dbReference type="Proteomes" id="UP001524383">
    <property type="component" value="Unassembled WGS sequence"/>
</dbReference>
<reference evidence="2 3" key="1">
    <citation type="submission" date="2019-08" db="EMBL/GenBank/DDBJ databases">
        <authorList>
            <person name="Chen S.-C."/>
            <person name="Lai M.-C."/>
            <person name="You Y.-T."/>
        </authorList>
    </citation>
    <scope>NUCLEOTIDE SEQUENCE [LARGE SCALE GENOMIC DNA]</scope>
    <source>
        <strain evidence="2 3">P2F9704a</strain>
    </source>
</reference>
<evidence type="ECO:0000256" key="1">
    <source>
        <dbReference type="SAM" id="Phobius"/>
    </source>
</evidence>
<feature type="transmembrane region" description="Helical" evidence="1">
    <location>
        <begin position="6"/>
        <end position="23"/>
    </location>
</feature>
<evidence type="ECO:0000313" key="3">
    <source>
        <dbReference type="Proteomes" id="UP001524383"/>
    </source>
</evidence>
<keyword evidence="1" id="KW-1133">Transmembrane helix</keyword>
<protein>
    <submittedName>
        <fullName evidence="2">DUF2109 domain-containing protein</fullName>
    </submittedName>
</protein>
<organism evidence="2 3">
    <name type="scientific">Methanocalculus taiwanensis</name>
    <dbReference type="NCBI Taxonomy" id="106207"/>
    <lineage>
        <taxon>Archaea</taxon>
        <taxon>Methanobacteriati</taxon>
        <taxon>Methanobacteriota</taxon>
        <taxon>Stenosarchaea group</taxon>
        <taxon>Methanomicrobia</taxon>
        <taxon>Methanomicrobiales</taxon>
        <taxon>Methanocalculaceae</taxon>
        <taxon>Methanocalculus</taxon>
    </lineage>
</organism>
<keyword evidence="1" id="KW-0472">Membrane</keyword>
<dbReference type="EMBL" id="VOTZ01000002">
    <property type="protein sequence ID" value="MCQ1537672.1"/>
    <property type="molecule type" value="Genomic_DNA"/>
</dbReference>
<name>A0ABD4TFA1_9EURY</name>
<feature type="transmembrane region" description="Helical" evidence="1">
    <location>
        <begin position="30"/>
        <end position="49"/>
    </location>
</feature>
<feature type="transmembrane region" description="Helical" evidence="1">
    <location>
        <begin position="55"/>
        <end position="77"/>
    </location>
</feature>